<organism evidence="12 14">
    <name type="scientific">Nitzschia inconspicua</name>
    <dbReference type="NCBI Taxonomy" id="303405"/>
    <lineage>
        <taxon>Eukaryota</taxon>
        <taxon>Sar</taxon>
        <taxon>Stramenopiles</taxon>
        <taxon>Ochrophyta</taxon>
        <taxon>Bacillariophyta</taxon>
        <taxon>Bacillariophyceae</taxon>
        <taxon>Bacillariophycidae</taxon>
        <taxon>Bacillariales</taxon>
        <taxon>Bacillariaceae</taxon>
        <taxon>Nitzschia</taxon>
    </lineage>
</organism>
<accession>A0A9K3K9A3</accession>
<evidence type="ECO:0000313" key="13">
    <source>
        <dbReference type="EMBL" id="KAG7340440.1"/>
    </source>
</evidence>
<comment type="catalytic activity">
    <reaction evidence="6 8">
        <text>glyoxylate + acetyl-CoA + H2O = (S)-malate + CoA + H(+)</text>
        <dbReference type="Rhea" id="RHEA:18181"/>
        <dbReference type="ChEBI" id="CHEBI:15377"/>
        <dbReference type="ChEBI" id="CHEBI:15378"/>
        <dbReference type="ChEBI" id="CHEBI:15589"/>
        <dbReference type="ChEBI" id="CHEBI:36655"/>
        <dbReference type="ChEBI" id="CHEBI:57287"/>
        <dbReference type="ChEBI" id="CHEBI:57288"/>
        <dbReference type="EC" id="2.3.3.9"/>
    </reaction>
</comment>
<dbReference type="EC" id="2.3.3.9" evidence="2 8"/>
<evidence type="ECO:0000313" key="14">
    <source>
        <dbReference type="Proteomes" id="UP000693970"/>
    </source>
</evidence>
<evidence type="ECO:0000256" key="7">
    <source>
        <dbReference type="PIRSR" id="PIRSR601465-50"/>
    </source>
</evidence>
<feature type="domain" description="Malate synthase C-terminal" evidence="11">
    <location>
        <begin position="421"/>
        <end position="534"/>
    </location>
</feature>
<keyword evidence="3 8" id="KW-0329">Glyoxylate bypass</keyword>
<comment type="pathway">
    <text evidence="8">Carbohydrate metabolism; glyoxylate cycle; (S)-malate from isocitrate: step 2/2.</text>
</comment>
<dbReference type="PANTHER" id="PTHR42902:SF1">
    <property type="entry name" value="MALATE SYNTHASE 1-RELATED"/>
    <property type="match status" value="1"/>
</dbReference>
<evidence type="ECO:0000313" key="12">
    <source>
        <dbReference type="EMBL" id="KAG7339293.1"/>
    </source>
</evidence>
<reference evidence="12" key="2">
    <citation type="submission" date="2021-04" db="EMBL/GenBank/DDBJ databases">
        <authorList>
            <person name="Podell S."/>
        </authorList>
    </citation>
    <scope>NUCLEOTIDE SEQUENCE</scope>
    <source>
        <strain evidence="12">Hildebrandi</strain>
    </source>
</reference>
<dbReference type="PIRSF" id="PIRSF001363">
    <property type="entry name" value="Malate_synth"/>
    <property type="match status" value="1"/>
</dbReference>
<dbReference type="EMBL" id="JAGRRH010000027">
    <property type="protein sequence ID" value="KAG7340440.1"/>
    <property type="molecule type" value="Genomic_DNA"/>
</dbReference>
<dbReference type="InterPro" id="IPR019830">
    <property type="entry name" value="Malate_synthase_CS"/>
</dbReference>
<evidence type="ECO:0000256" key="4">
    <source>
        <dbReference type="ARBA" id="ARBA00022532"/>
    </source>
</evidence>
<gene>
    <name evidence="13" type="ORF">IV203_023983</name>
    <name evidence="12" type="ORF">IV203_024493</name>
</gene>
<comment type="similarity">
    <text evidence="1 8">Belongs to the malate synthase family.</text>
</comment>
<dbReference type="GO" id="GO:0004474">
    <property type="term" value="F:malate synthase activity"/>
    <property type="evidence" value="ECO:0007669"/>
    <property type="project" value="UniProtKB-EC"/>
</dbReference>
<dbReference type="Pfam" id="PF01274">
    <property type="entry name" value="MS_TIM-barrel"/>
    <property type="match status" value="1"/>
</dbReference>
<dbReference type="Pfam" id="PF20656">
    <property type="entry name" value="MS_N"/>
    <property type="match status" value="1"/>
</dbReference>
<dbReference type="Proteomes" id="UP000693970">
    <property type="component" value="Unassembled WGS sequence"/>
</dbReference>
<evidence type="ECO:0000259" key="10">
    <source>
        <dbReference type="Pfam" id="PF20656"/>
    </source>
</evidence>
<feature type="domain" description="Malate synthase N-terminal" evidence="10">
    <location>
        <begin position="11"/>
        <end position="69"/>
    </location>
</feature>
<dbReference type="GO" id="GO:0005737">
    <property type="term" value="C:cytoplasm"/>
    <property type="evidence" value="ECO:0007669"/>
    <property type="project" value="TreeGrafter"/>
</dbReference>
<dbReference type="PROSITE" id="PS00510">
    <property type="entry name" value="MALATE_SYNTHASE"/>
    <property type="match status" value="1"/>
</dbReference>
<dbReference type="InterPro" id="IPR048355">
    <property type="entry name" value="MS_C"/>
</dbReference>
<comment type="caution">
    <text evidence="12">The sequence shown here is derived from an EMBL/GenBank/DDBJ whole genome shotgun (WGS) entry which is preliminary data.</text>
</comment>
<protein>
    <recommendedName>
        <fullName evidence="2 8">Malate synthase</fullName>
        <ecNumber evidence="2 8">2.3.3.9</ecNumber>
    </recommendedName>
</protein>
<dbReference type="NCBIfam" id="TIGR01344">
    <property type="entry name" value="malate_syn_A"/>
    <property type="match status" value="1"/>
</dbReference>
<dbReference type="Pfam" id="PF20659">
    <property type="entry name" value="MS_C"/>
    <property type="match status" value="1"/>
</dbReference>
<feature type="active site" description="Proton acceptor" evidence="7">
    <location>
        <position position="166"/>
    </location>
</feature>
<evidence type="ECO:0000256" key="5">
    <source>
        <dbReference type="ARBA" id="ARBA00022679"/>
    </source>
</evidence>
<keyword evidence="5 8" id="KW-0808">Transferase</keyword>
<dbReference type="InterPro" id="IPR006252">
    <property type="entry name" value="Malate_synthA"/>
</dbReference>
<dbReference type="GO" id="GO:0006099">
    <property type="term" value="P:tricarboxylic acid cycle"/>
    <property type="evidence" value="ECO:0007669"/>
    <property type="project" value="UniProtKB-KW"/>
</dbReference>
<dbReference type="AlphaFoldDB" id="A0A9K3K9A3"/>
<reference evidence="12" key="1">
    <citation type="journal article" date="2021" name="Sci. Rep.">
        <title>Diploid genomic architecture of Nitzschia inconspicua, an elite biomass production diatom.</title>
        <authorList>
            <person name="Oliver A."/>
            <person name="Podell S."/>
            <person name="Pinowska A."/>
            <person name="Traller J.C."/>
            <person name="Smith S.R."/>
            <person name="McClure R."/>
            <person name="Beliaev A."/>
            <person name="Bohutskyi P."/>
            <person name="Hill E.A."/>
            <person name="Rabines A."/>
            <person name="Zheng H."/>
            <person name="Allen L.Z."/>
            <person name="Kuo A."/>
            <person name="Grigoriev I.V."/>
            <person name="Allen A.E."/>
            <person name="Hazlebeck D."/>
            <person name="Allen E.E."/>
        </authorList>
    </citation>
    <scope>NUCLEOTIDE SEQUENCE</scope>
    <source>
        <strain evidence="12">Hildebrandi</strain>
    </source>
</reference>
<feature type="domain" description="Malate synthase TIM barrel" evidence="9">
    <location>
        <begin position="162"/>
        <end position="408"/>
    </location>
</feature>
<dbReference type="OrthoDB" id="186072at2759"/>
<proteinExistence type="inferred from homology"/>
<dbReference type="InterPro" id="IPR001465">
    <property type="entry name" value="Malate_synthase_TIM"/>
</dbReference>
<keyword evidence="14" id="KW-1185">Reference proteome</keyword>
<evidence type="ECO:0000256" key="1">
    <source>
        <dbReference type="ARBA" id="ARBA00006394"/>
    </source>
</evidence>
<sequence>MLEFRSENLLVQVHAPLSDAATEVLTPGALRLIGVLHSTFAGRRQALLEKRQCRQTEFDSGLVPHFLPPSPATQGNWKCAPIPVDIQDRRVEITGPVDRKMVCNGLNSGANVYMADFEDSSSPTFSNLMEGQVNLRDAVKKTIQYTNPATGKVYKLNPKTAVLFVRPRGWHLDEAHITINGKVASGAIVDFALYLFHNAHALAKNGTGPYYYLPKLESHLEARLWNDVITASQNFLGIPYGTVRATVLLETITAAFEMEEILYELRDHSLGLNCGRWDYLFSFIKKFCNHGNLIAPDRAYLTMTTPLMEAYVKRLIFICHKRGTFAMGGMSASIPIKNDSKRNAAAMQKVEQDKLREVLAGHDGSWVAHPALVQVAKKVFDQHMKTPNQIATQTGSEGANITEADLLKLPDEASLPTGQAITSAGLARGIQIVLAYTEAWLRGVGCIPLHNAMEDAATAEISRAQIWQWRHHGVKTQDDSQVITAERIFQLVDQEVNNQCDGSGDKGKWRLAGKLVETMLTKDKLDNFLTSVCYPYIVTNQLEQDSKL</sequence>
<dbReference type="InterPro" id="IPR048356">
    <property type="entry name" value="MS_N"/>
</dbReference>
<evidence type="ECO:0000256" key="6">
    <source>
        <dbReference type="ARBA" id="ARBA00047918"/>
    </source>
</evidence>
<dbReference type="GO" id="GO:0006097">
    <property type="term" value="P:glyoxylate cycle"/>
    <property type="evidence" value="ECO:0007669"/>
    <property type="project" value="UniProtKB-KW"/>
</dbReference>
<dbReference type="PANTHER" id="PTHR42902">
    <property type="entry name" value="MALATE SYNTHASE"/>
    <property type="match status" value="1"/>
</dbReference>
<evidence type="ECO:0000259" key="9">
    <source>
        <dbReference type="Pfam" id="PF01274"/>
    </source>
</evidence>
<keyword evidence="4 8" id="KW-0816">Tricarboxylic acid cycle</keyword>
<dbReference type="FunFam" id="3.20.20.360:FF:000001">
    <property type="entry name" value="Malate synthase"/>
    <property type="match status" value="1"/>
</dbReference>
<feature type="active site" description="Proton donor" evidence="7">
    <location>
        <position position="455"/>
    </location>
</feature>
<evidence type="ECO:0000256" key="2">
    <source>
        <dbReference type="ARBA" id="ARBA00012636"/>
    </source>
</evidence>
<name>A0A9K3K9A3_9STRA</name>
<dbReference type="CDD" id="cd00727">
    <property type="entry name" value="malate_synt_A"/>
    <property type="match status" value="1"/>
</dbReference>
<dbReference type="FunFam" id="1.20.1220.12:FF:000001">
    <property type="entry name" value="Malate synthase"/>
    <property type="match status" value="1"/>
</dbReference>
<evidence type="ECO:0000259" key="11">
    <source>
        <dbReference type="Pfam" id="PF20659"/>
    </source>
</evidence>
<evidence type="ECO:0000256" key="8">
    <source>
        <dbReference type="RuleBase" id="RU000555"/>
    </source>
</evidence>
<evidence type="ECO:0000256" key="3">
    <source>
        <dbReference type="ARBA" id="ARBA00022435"/>
    </source>
</evidence>
<dbReference type="EMBL" id="JAGRRH010000037">
    <property type="protein sequence ID" value="KAG7339293.1"/>
    <property type="molecule type" value="Genomic_DNA"/>
</dbReference>